<dbReference type="Pfam" id="PF00201">
    <property type="entry name" value="UDPGT"/>
    <property type="match status" value="1"/>
</dbReference>
<gene>
    <name evidence="4" type="ORF">HannXRQ_Chr15g0488781</name>
    <name evidence="3" type="ORF">HanXRQr2_Chr15g0711211</name>
</gene>
<dbReference type="InParanoid" id="A0A251SCG2"/>
<sequence length="476" mass="53425">MENQNNNTGITHVLVIPYIAQGHVIPLLELAQCLIVHGTKVTFVNTEVNHKLVTKTWLERGSFGPLMHMVSIPDGMEPWEDRNDFVRSCEAMHQVMPGKLEELIETINKTDDDKISCVIADAGMPWAIHVAEKLRIQRVMFWSAPAAAFSALLSLQKLINDGIIDNEGVPLHQNTFQLSPTMPSMRSTEFGWTCMGSVPTIKALFQFALIAVEAAKAAQWLLCNSTIALESATFNLFPNLVAIGPLLASNRLAKQAGHFWNEDMTCLEWLDQQPACSVVYVAFGSFTIFNQTQFQELALGLELTNRPFLWVVRPGLTKETCDMYPDGYMDRIGTRGKIVSWAPQQAVLAHPSIACFLSHCGWNSTLEGVSRGVPFLCWPYFADQLLNRTYICDVWMNGLGFEKDENGVIGRHEIMGKIDQLINNREFKTRALDLKEKVADSIREDGPSCKNFKRFVKWTQEKDGDGENVTKIQLGL</sequence>
<dbReference type="EMBL" id="MNCJ02000330">
    <property type="protein sequence ID" value="KAF5766086.1"/>
    <property type="molecule type" value="Genomic_DNA"/>
</dbReference>
<dbReference type="InterPro" id="IPR002213">
    <property type="entry name" value="UDP_glucos_trans"/>
</dbReference>
<dbReference type="FunFam" id="3.40.50.2000:FF:000108">
    <property type="entry name" value="UDP-glycosyltransferase 83A1"/>
    <property type="match status" value="1"/>
</dbReference>
<keyword evidence="2 4" id="KW-0808">Transferase</keyword>
<dbReference type="OrthoDB" id="5835829at2759"/>
<dbReference type="GO" id="GO:0035251">
    <property type="term" value="F:UDP-glucosyltransferase activity"/>
    <property type="evidence" value="ECO:0000318"/>
    <property type="project" value="GO_Central"/>
</dbReference>
<protein>
    <submittedName>
        <fullName evidence="4">Putative UDP-glucuronosyl/UDP-glucosyltransferase</fullName>
    </submittedName>
    <submittedName>
        <fullName evidence="3">Trans-zeatin O-beta-D-glucosyltransferase</fullName>
        <ecNumber evidence="3">2.4.1.203</ecNumber>
    </submittedName>
</protein>
<dbReference type="GO" id="GO:0050403">
    <property type="term" value="F:trans-zeatin O-beta-D-glucosyltransferase activity"/>
    <property type="evidence" value="ECO:0007669"/>
    <property type="project" value="UniProtKB-EC"/>
</dbReference>
<dbReference type="EMBL" id="CM007904">
    <property type="protein sequence ID" value="OTF95955.1"/>
    <property type="molecule type" value="Genomic_DNA"/>
</dbReference>
<organism evidence="4 5">
    <name type="scientific">Helianthus annuus</name>
    <name type="common">Common sunflower</name>
    <dbReference type="NCBI Taxonomy" id="4232"/>
    <lineage>
        <taxon>Eukaryota</taxon>
        <taxon>Viridiplantae</taxon>
        <taxon>Streptophyta</taxon>
        <taxon>Embryophyta</taxon>
        <taxon>Tracheophyta</taxon>
        <taxon>Spermatophyta</taxon>
        <taxon>Magnoliopsida</taxon>
        <taxon>eudicotyledons</taxon>
        <taxon>Gunneridae</taxon>
        <taxon>Pentapetalae</taxon>
        <taxon>asterids</taxon>
        <taxon>campanulids</taxon>
        <taxon>Asterales</taxon>
        <taxon>Asteraceae</taxon>
        <taxon>Asteroideae</taxon>
        <taxon>Heliantheae alliance</taxon>
        <taxon>Heliantheae</taxon>
        <taxon>Helianthus</taxon>
    </lineage>
</organism>
<comment type="similarity">
    <text evidence="1">Belongs to the UDP-glycosyltransferase family.</text>
</comment>
<evidence type="ECO:0000256" key="1">
    <source>
        <dbReference type="ARBA" id="ARBA00009995"/>
    </source>
</evidence>
<dbReference type="FunFam" id="3.40.50.2000:FF:000061">
    <property type="entry name" value="UDP-glycosyltransferase 83A1"/>
    <property type="match status" value="1"/>
</dbReference>
<evidence type="ECO:0000313" key="4">
    <source>
        <dbReference type="EMBL" id="OTF95955.1"/>
    </source>
</evidence>
<evidence type="ECO:0000256" key="2">
    <source>
        <dbReference type="ARBA" id="ARBA00022679"/>
    </source>
</evidence>
<reference evidence="4" key="2">
    <citation type="submission" date="2017-02" db="EMBL/GenBank/DDBJ databases">
        <title>Sunflower complete genome.</title>
        <authorList>
            <person name="Langlade N."/>
            <person name="Munos S."/>
        </authorList>
    </citation>
    <scope>NUCLEOTIDE SEQUENCE [LARGE SCALE GENOMIC DNA]</scope>
    <source>
        <tissue evidence="4">Leaves</tissue>
    </source>
</reference>
<dbReference type="SUPFAM" id="SSF53756">
    <property type="entry name" value="UDP-Glycosyltransferase/glycogen phosphorylase"/>
    <property type="match status" value="1"/>
</dbReference>
<dbReference type="CDD" id="cd03784">
    <property type="entry name" value="GT1_Gtf-like"/>
    <property type="match status" value="1"/>
</dbReference>
<dbReference type="Gramene" id="mRNA:HanXRQr2_Chr15g0711211">
    <property type="protein sequence ID" value="mRNA:HanXRQr2_Chr15g0711211"/>
    <property type="gene ID" value="HanXRQr2_Chr15g0711211"/>
</dbReference>
<dbReference type="OMA" id="IGRHEIM"/>
<proteinExistence type="inferred from homology"/>
<dbReference type="PANTHER" id="PTHR11926">
    <property type="entry name" value="GLUCOSYL/GLUCURONOSYL TRANSFERASES"/>
    <property type="match status" value="1"/>
</dbReference>
<evidence type="ECO:0000313" key="3">
    <source>
        <dbReference type="EMBL" id="KAF5766086.1"/>
    </source>
</evidence>
<keyword evidence="5" id="KW-1185">Reference proteome</keyword>
<evidence type="ECO:0000313" key="5">
    <source>
        <dbReference type="Proteomes" id="UP000215914"/>
    </source>
</evidence>
<dbReference type="Proteomes" id="UP000215914">
    <property type="component" value="Chromosome 15"/>
</dbReference>
<keyword evidence="3" id="KW-0328">Glycosyltransferase</keyword>
<dbReference type="PANTHER" id="PTHR11926:SF1412">
    <property type="entry name" value="UDP-GLYCOSYLTRANSFERASE 83A1-LIKE"/>
    <property type="match status" value="1"/>
</dbReference>
<reference evidence="3 5" key="1">
    <citation type="journal article" date="2017" name="Nature">
        <title>The sunflower genome provides insights into oil metabolism, flowering and Asterid evolution.</title>
        <authorList>
            <person name="Badouin H."/>
            <person name="Gouzy J."/>
            <person name="Grassa C.J."/>
            <person name="Murat F."/>
            <person name="Staton S.E."/>
            <person name="Cottret L."/>
            <person name="Lelandais-Briere C."/>
            <person name="Owens G.L."/>
            <person name="Carrere S."/>
            <person name="Mayjonade B."/>
            <person name="Legrand L."/>
            <person name="Gill N."/>
            <person name="Kane N.C."/>
            <person name="Bowers J.E."/>
            <person name="Hubner S."/>
            <person name="Bellec A."/>
            <person name="Berard A."/>
            <person name="Berges H."/>
            <person name="Blanchet N."/>
            <person name="Boniface M.C."/>
            <person name="Brunel D."/>
            <person name="Catrice O."/>
            <person name="Chaidir N."/>
            <person name="Claudel C."/>
            <person name="Donnadieu C."/>
            <person name="Faraut T."/>
            <person name="Fievet G."/>
            <person name="Helmstetter N."/>
            <person name="King M."/>
            <person name="Knapp S.J."/>
            <person name="Lai Z."/>
            <person name="Le Paslier M.C."/>
            <person name="Lippi Y."/>
            <person name="Lorenzon L."/>
            <person name="Mandel J.R."/>
            <person name="Marage G."/>
            <person name="Marchand G."/>
            <person name="Marquand E."/>
            <person name="Bret-Mestries E."/>
            <person name="Morien E."/>
            <person name="Nambeesan S."/>
            <person name="Nguyen T."/>
            <person name="Pegot-Espagnet P."/>
            <person name="Pouilly N."/>
            <person name="Raftis F."/>
            <person name="Sallet E."/>
            <person name="Schiex T."/>
            <person name="Thomas J."/>
            <person name="Vandecasteele C."/>
            <person name="Vares D."/>
            <person name="Vear F."/>
            <person name="Vautrin S."/>
            <person name="Crespi M."/>
            <person name="Mangin B."/>
            <person name="Burke J.M."/>
            <person name="Salse J."/>
            <person name="Munos S."/>
            <person name="Vincourt P."/>
            <person name="Rieseberg L.H."/>
            <person name="Langlade N.B."/>
        </authorList>
    </citation>
    <scope>NUCLEOTIDE SEQUENCE [LARGE SCALE GENOMIC DNA]</scope>
    <source>
        <strain evidence="5">cv. SF193</strain>
        <tissue evidence="3">Leaves</tissue>
    </source>
</reference>
<dbReference type="Gene3D" id="3.40.50.2000">
    <property type="entry name" value="Glycogen Phosphorylase B"/>
    <property type="match status" value="2"/>
</dbReference>
<accession>A0A251SCG2</accession>
<reference evidence="3" key="3">
    <citation type="submission" date="2020-06" db="EMBL/GenBank/DDBJ databases">
        <title>Helianthus annuus Genome sequencing and assembly Release 2.</title>
        <authorList>
            <person name="Gouzy J."/>
            <person name="Langlade N."/>
            <person name="Munos S."/>
        </authorList>
    </citation>
    <scope>NUCLEOTIDE SEQUENCE</scope>
    <source>
        <tissue evidence="3">Leaves</tissue>
    </source>
</reference>
<name>A0A251SCG2_HELAN</name>
<dbReference type="AlphaFoldDB" id="A0A251SCG2"/>
<dbReference type="EC" id="2.4.1.203" evidence="3"/>